<feature type="region of interest" description="Disordered" evidence="1">
    <location>
        <begin position="30"/>
        <end position="101"/>
    </location>
</feature>
<dbReference type="CDD" id="cd00229">
    <property type="entry name" value="SGNH_hydrolase"/>
    <property type="match status" value="1"/>
</dbReference>
<feature type="domain" description="SGNH hydrolase-type esterase" evidence="2">
    <location>
        <begin position="196"/>
        <end position="386"/>
    </location>
</feature>
<evidence type="ECO:0000313" key="3">
    <source>
        <dbReference type="EMBL" id="RKI93513.1"/>
    </source>
</evidence>
<dbReference type="InterPro" id="IPR036514">
    <property type="entry name" value="SGNH_hydro_sf"/>
</dbReference>
<gene>
    <name evidence="3" type="ORF">D7V94_02045</name>
</gene>
<dbReference type="OrthoDB" id="9777593at2"/>
<dbReference type="RefSeq" id="WP_120466320.1">
    <property type="nucleotide sequence ID" value="NZ_RAYQ01000002.1"/>
</dbReference>
<proteinExistence type="predicted"/>
<dbReference type="Proteomes" id="UP000280696">
    <property type="component" value="Unassembled WGS sequence"/>
</dbReference>
<dbReference type="Gene3D" id="3.40.50.1110">
    <property type="entry name" value="SGNH hydrolase"/>
    <property type="match status" value="1"/>
</dbReference>
<dbReference type="AlphaFoldDB" id="A0A3A9B172"/>
<feature type="compositionally biased region" description="Polar residues" evidence="1">
    <location>
        <begin position="92"/>
        <end position="101"/>
    </location>
</feature>
<evidence type="ECO:0000259" key="2">
    <source>
        <dbReference type="Pfam" id="PF13472"/>
    </source>
</evidence>
<organism evidence="3 4">
    <name type="scientific">Parablautia intestinalis</name>
    <dbReference type="NCBI Taxonomy" id="2320100"/>
    <lineage>
        <taxon>Bacteria</taxon>
        <taxon>Bacillati</taxon>
        <taxon>Bacillota</taxon>
        <taxon>Clostridia</taxon>
        <taxon>Lachnospirales</taxon>
        <taxon>Lachnospiraceae</taxon>
        <taxon>Parablautia</taxon>
    </lineage>
</organism>
<dbReference type="InterPro" id="IPR013830">
    <property type="entry name" value="SGNH_hydro"/>
</dbReference>
<keyword evidence="4" id="KW-1185">Reference proteome</keyword>
<dbReference type="PANTHER" id="PTHR30383">
    <property type="entry name" value="THIOESTERASE 1/PROTEASE 1/LYSOPHOSPHOLIPASE L1"/>
    <property type="match status" value="1"/>
</dbReference>
<reference evidence="3 4" key="1">
    <citation type="submission" date="2018-09" db="EMBL/GenBank/DDBJ databases">
        <title>Murine metabolic-syndrome-specific gut microbial biobank.</title>
        <authorList>
            <person name="Liu C."/>
        </authorList>
    </citation>
    <scope>NUCLEOTIDE SEQUENCE [LARGE SCALE GENOMIC DNA]</scope>
    <source>
        <strain evidence="3 4">0.1xD8-82</strain>
    </source>
</reference>
<evidence type="ECO:0000313" key="4">
    <source>
        <dbReference type="Proteomes" id="UP000280696"/>
    </source>
</evidence>
<sequence length="429" mass="46789">MQLTISQLSEDPAAIEAFIEENRAYFDEVLDEELYGEGSPDGEAKEAASFDGSRDDLPDNGEDESGDVGMSSVSGNEGSGIEGEYGEGRESVSGNGTGDISENILQDVSANMTGGISGNMQADVSANMAGGISGNMPTDVSANQMARLGWSTVSGNSLLEKRKIRGSYMETQRQKSIDREVIENSEVDFSHISIACLGDSITEAANLSSMEDYQQYAYPTKLKEILQAESITNLGIGGSSIGRYWDKAFVDRYKEIPEDTDLIIVMGGTNDGFCLNEEDFGTMDERAKNTFIGDLDELMRGLKENYPEATIVFSTPLPNVLHDVLRKERDYLLPQVVIVNAIKKLAQEYEIPVIDLYNSNILDTHDAAVIYNYMPDGVHCNPAGYSLLAEHFAAELIKLYEDGEAADRAFAESESGDAQKEEKELLGIN</sequence>
<accession>A0A3A9B172</accession>
<dbReference type="Pfam" id="PF13472">
    <property type="entry name" value="Lipase_GDSL_2"/>
    <property type="match status" value="1"/>
</dbReference>
<feature type="compositionally biased region" description="Basic and acidic residues" evidence="1">
    <location>
        <begin position="42"/>
        <end position="57"/>
    </location>
</feature>
<dbReference type="SUPFAM" id="SSF52266">
    <property type="entry name" value="SGNH hydrolase"/>
    <property type="match status" value="1"/>
</dbReference>
<name>A0A3A9B172_9FIRM</name>
<dbReference type="InterPro" id="IPR051532">
    <property type="entry name" value="Ester_Hydrolysis_Enzymes"/>
</dbReference>
<evidence type="ECO:0000256" key="1">
    <source>
        <dbReference type="SAM" id="MobiDB-lite"/>
    </source>
</evidence>
<protein>
    <recommendedName>
        <fullName evidence="2">SGNH hydrolase-type esterase domain-containing protein</fullName>
    </recommendedName>
</protein>
<dbReference type="EMBL" id="RAYQ01000002">
    <property type="protein sequence ID" value="RKI93513.1"/>
    <property type="molecule type" value="Genomic_DNA"/>
</dbReference>
<comment type="caution">
    <text evidence="3">The sequence shown here is derived from an EMBL/GenBank/DDBJ whole genome shotgun (WGS) entry which is preliminary data.</text>
</comment>